<evidence type="ECO:0000256" key="2">
    <source>
        <dbReference type="ARBA" id="ARBA00022517"/>
    </source>
</evidence>
<evidence type="ECO:0000256" key="6">
    <source>
        <dbReference type="HAMAP-Rule" id="MF_03146"/>
    </source>
</evidence>
<dbReference type="Proteomes" id="UP001159428">
    <property type="component" value="Unassembled WGS sequence"/>
</dbReference>
<comment type="catalytic activity">
    <reaction evidence="6">
        <text>an N(1)-methylpseudouridine in rRNA + S-adenosyl-L-methionine = N(1)-methyl-N(3)-[(3S)-3-amino-3-carboxypropyl]pseudouridine in rRNA + S-methyl-5'-thioadenosine + H(+)</text>
        <dbReference type="Rhea" id="RHEA:63296"/>
        <dbReference type="Rhea" id="RHEA-COMP:11634"/>
        <dbReference type="Rhea" id="RHEA-COMP:16310"/>
        <dbReference type="ChEBI" id="CHEBI:15378"/>
        <dbReference type="ChEBI" id="CHEBI:17509"/>
        <dbReference type="ChEBI" id="CHEBI:59789"/>
        <dbReference type="ChEBI" id="CHEBI:74890"/>
        <dbReference type="ChEBI" id="CHEBI:146234"/>
        <dbReference type="EC" id="2.5.1.157"/>
    </reaction>
</comment>
<protein>
    <recommendedName>
        <fullName evidence="6">18S rRNA aminocarboxypropyltransferase</fullName>
        <ecNumber evidence="6">2.5.1.157</ecNumber>
    </recommendedName>
</protein>
<proteinExistence type="inferred from homology"/>
<feature type="compositionally biased region" description="Basic residues" evidence="7">
    <location>
        <begin position="1"/>
        <end position="19"/>
    </location>
</feature>
<accession>A0AAU9VYB7</accession>
<evidence type="ECO:0000259" key="8">
    <source>
        <dbReference type="Pfam" id="PF04034"/>
    </source>
</evidence>
<feature type="binding site" evidence="6">
    <location>
        <position position="71"/>
    </location>
    <ligand>
        <name>S-adenosyl-L-methionine</name>
        <dbReference type="ChEBI" id="CHEBI:59789"/>
    </ligand>
</feature>
<dbReference type="GO" id="GO:0106388">
    <property type="term" value="F:rRNA small subunit aminocarboxypropyltransferase activity"/>
    <property type="evidence" value="ECO:0007669"/>
    <property type="project" value="UniProtKB-EC"/>
</dbReference>
<evidence type="ECO:0000256" key="7">
    <source>
        <dbReference type="SAM" id="MobiDB-lite"/>
    </source>
</evidence>
<evidence type="ECO:0000256" key="1">
    <source>
        <dbReference type="ARBA" id="ARBA00022490"/>
    </source>
</evidence>
<feature type="domain" description="RNase L inhibitor RLI-like possible metal-binding" evidence="9">
    <location>
        <begin position="56"/>
        <end position="89"/>
    </location>
</feature>
<dbReference type="NCBIfam" id="NF002621">
    <property type="entry name" value="PRK02287.1"/>
    <property type="match status" value="1"/>
</dbReference>
<evidence type="ECO:0000256" key="3">
    <source>
        <dbReference type="ARBA" id="ARBA00022552"/>
    </source>
</evidence>
<keyword evidence="1" id="KW-0963">Cytoplasm</keyword>
<keyword evidence="3 6" id="KW-0698">rRNA processing</keyword>
<keyword evidence="11" id="KW-1185">Reference proteome</keyword>
<comment type="caution">
    <text evidence="10">The sequence shown here is derived from an EMBL/GenBank/DDBJ whole genome shotgun (WGS) entry which is preliminary data.</text>
</comment>
<keyword evidence="2 6" id="KW-0690">Ribosome biogenesis</keyword>
<evidence type="ECO:0000313" key="10">
    <source>
        <dbReference type="EMBL" id="CAH3039362.1"/>
    </source>
</evidence>
<dbReference type="GO" id="GO:1904047">
    <property type="term" value="F:S-adenosyl-L-methionine binding"/>
    <property type="evidence" value="ECO:0007669"/>
    <property type="project" value="UniProtKB-UniRule"/>
</dbReference>
<dbReference type="InterPro" id="IPR007177">
    <property type="entry name" value="Tsr3_C"/>
</dbReference>
<keyword evidence="4 6" id="KW-0808">Transferase</keyword>
<dbReference type="GO" id="GO:0000455">
    <property type="term" value="P:enzyme-directed rRNA pseudouridine synthesis"/>
    <property type="evidence" value="ECO:0007669"/>
    <property type="project" value="UniProtKB-UniRule"/>
</dbReference>
<dbReference type="Pfam" id="PF04034">
    <property type="entry name" value="Ribo_biogen_C"/>
    <property type="match status" value="1"/>
</dbReference>
<evidence type="ECO:0000256" key="4">
    <source>
        <dbReference type="ARBA" id="ARBA00022679"/>
    </source>
</evidence>
<keyword evidence="5 6" id="KW-0949">S-adenosyl-L-methionine</keyword>
<comment type="function">
    <text evidence="6">Aminocarboxypropyltransferase that catalyzes the aminocarboxypropyl transfer on pseudouridine in 18S rRNA. It constitutes the last step in biosynthesis of the hypermodified N1-methyl-N3-(3-amino-3-carboxypropyl) pseudouridine (m1acp3-Psi).</text>
</comment>
<evidence type="ECO:0000259" key="9">
    <source>
        <dbReference type="Pfam" id="PF04068"/>
    </source>
</evidence>
<feature type="domain" description="16S/18S rRNA aminocarboxypropyltransferase Tsr3 C-terminal" evidence="8">
    <location>
        <begin position="93"/>
        <end position="219"/>
    </location>
</feature>
<name>A0AAU9VYB7_9CNID</name>
<feature type="region of interest" description="Disordered" evidence="7">
    <location>
        <begin position="244"/>
        <end position="364"/>
    </location>
</feature>
<dbReference type="EC" id="2.5.1.157" evidence="6"/>
<dbReference type="GO" id="GO:0030490">
    <property type="term" value="P:maturation of SSU-rRNA"/>
    <property type="evidence" value="ECO:0007669"/>
    <property type="project" value="TreeGrafter"/>
</dbReference>
<dbReference type="HAMAP" id="MF_01116">
    <property type="entry name" value="TSR3"/>
    <property type="match status" value="1"/>
</dbReference>
<evidence type="ECO:0000256" key="5">
    <source>
        <dbReference type="ARBA" id="ARBA00022691"/>
    </source>
</evidence>
<dbReference type="Pfam" id="PF04068">
    <property type="entry name" value="Fer4_RLI"/>
    <property type="match status" value="1"/>
</dbReference>
<reference evidence="10 11" key="1">
    <citation type="submission" date="2022-05" db="EMBL/GenBank/DDBJ databases">
        <authorList>
            <consortium name="Genoscope - CEA"/>
            <person name="William W."/>
        </authorList>
    </citation>
    <scope>NUCLEOTIDE SEQUENCE [LARGE SCALE GENOMIC DNA]</scope>
</reference>
<dbReference type="PANTHER" id="PTHR20426">
    <property type="entry name" value="RIBOSOME BIOGENESIS PROTEIN TSR3 HOMOLOG"/>
    <property type="match status" value="1"/>
</dbReference>
<dbReference type="InterPro" id="IPR007209">
    <property type="entry name" value="RNaseL-inhib-like_metal-bd_dom"/>
</dbReference>
<gene>
    <name evidence="10" type="ORF">PMEA_00025828</name>
</gene>
<feature type="compositionally biased region" description="Low complexity" evidence="7">
    <location>
        <begin position="252"/>
        <end position="261"/>
    </location>
</feature>
<feature type="region of interest" description="Disordered" evidence="7">
    <location>
        <begin position="1"/>
        <end position="23"/>
    </location>
</feature>
<feature type="binding site" evidence="6">
    <location>
        <position position="119"/>
    </location>
    <ligand>
        <name>S-adenosyl-L-methionine</name>
        <dbReference type="ChEBI" id="CHEBI:59789"/>
    </ligand>
</feature>
<evidence type="ECO:0000313" key="11">
    <source>
        <dbReference type="Proteomes" id="UP001159428"/>
    </source>
</evidence>
<feature type="compositionally biased region" description="Basic and acidic residues" evidence="7">
    <location>
        <begin position="303"/>
        <end position="324"/>
    </location>
</feature>
<dbReference type="AlphaFoldDB" id="A0AAU9VYB7"/>
<dbReference type="InterPro" id="IPR022968">
    <property type="entry name" value="Tsr3-like"/>
</dbReference>
<dbReference type="EMBL" id="CALNXJ010000005">
    <property type="protein sequence ID" value="CAH3039362.1"/>
    <property type="molecule type" value="Genomic_DNA"/>
</dbReference>
<dbReference type="PANTHER" id="PTHR20426:SF0">
    <property type="entry name" value="18S RRNA AMINOCARBOXYPROPYLTRANSFERASE"/>
    <property type="match status" value="1"/>
</dbReference>
<sequence length="364" mass="40823">MGKNKGKAKVAPPRHKLSKSSRFEAAWNGTEDFDGDEMNTRDDGNKKDYGRGFPFPLAMWDLEHCDPKKCSGRKLSRLGFVKTLKISQRFNGLILSPLGKQCVSPQDHTLVMDHGIAVIDCSWAKLESTPFGRMRGGHMRLLPYLIAANPINYGKPCKLSCVEAFAATLYIIGQRDLGSTLLKRFKWGTSFYALNRTLLDRYATCSSSKDVVKAQDKWLEEMEEEQNAQSSQDLMDIDMTKEHFNPNRPILSENESSNSNSDDGDDVDVDDDDVDTDDGTDDDTENGHESDEDEKAELNFGIFRKENGQEETEDRQLLERDRTEGASCGISSAEDKHFGDCFGEGNLPGNDHSVDSPLAMIRWK</sequence>
<comment type="caution">
    <text evidence="6">Lacks conserved residue(s) required for the propagation of feature annotation.</text>
</comment>
<comment type="similarity">
    <text evidence="6">Belongs to the TDD superfamily. TSR3 family.</text>
</comment>
<organism evidence="10 11">
    <name type="scientific">Pocillopora meandrina</name>
    <dbReference type="NCBI Taxonomy" id="46732"/>
    <lineage>
        <taxon>Eukaryota</taxon>
        <taxon>Metazoa</taxon>
        <taxon>Cnidaria</taxon>
        <taxon>Anthozoa</taxon>
        <taxon>Hexacorallia</taxon>
        <taxon>Scleractinia</taxon>
        <taxon>Astrocoeniina</taxon>
        <taxon>Pocilloporidae</taxon>
        <taxon>Pocillopora</taxon>
    </lineage>
</organism>
<feature type="compositionally biased region" description="Acidic residues" evidence="7">
    <location>
        <begin position="262"/>
        <end position="295"/>
    </location>
</feature>
<feature type="binding site" evidence="6">
    <location>
        <position position="142"/>
    </location>
    <ligand>
        <name>S-adenosyl-L-methionine</name>
        <dbReference type="ChEBI" id="CHEBI:59789"/>
    </ligand>
</feature>